<dbReference type="AlphaFoldDB" id="A0A8J4CHH0"/>
<gene>
    <name evidence="2" type="ORF">Vretifemale_9459</name>
</gene>
<organism evidence="2 3">
    <name type="scientific">Volvox reticuliferus</name>
    <dbReference type="NCBI Taxonomy" id="1737510"/>
    <lineage>
        <taxon>Eukaryota</taxon>
        <taxon>Viridiplantae</taxon>
        <taxon>Chlorophyta</taxon>
        <taxon>core chlorophytes</taxon>
        <taxon>Chlorophyceae</taxon>
        <taxon>CS clade</taxon>
        <taxon>Chlamydomonadales</taxon>
        <taxon>Volvocaceae</taxon>
        <taxon>Volvox</taxon>
    </lineage>
</organism>
<feature type="region of interest" description="Disordered" evidence="1">
    <location>
        <begin position="99"/>
        <end position="138"/>
    </location>
</feature>
<keyword evidence="3" id="KW-1185">Reference proteome</keyword>
<protein>
    <submittedName>
        <fullName evidence="2">Uncharacterized protein</fullName>
    </submittedName>
</protein>
<feature type="compositionally biased region" description="Polar residues" evidence="1">
    <location>
        <begin position="128"/>
        <end position="138"/>
    </location>
</feature>
<sequence>MQQQQQQRERRAVFLSYSCGHLPTHAGDFQPRLLRVAATRKSPDGAAPSSMRELLRPIAVLQNSSVELYSCRVVSVSRKVEAVINAVTLLNTTKEPAAVDVRPAGRPPGDLRGHTCTQKYTEEDLLNRNVSQGKSGRK</sequence>
<evidence type="ECO:0000313" key="3">
    <source>
        <dbReference type="Proteomes" id="UP000747110"/>
    </source>
</evidence>
<proteinExistence type="predicted"/>
<accession>A0A8J4CHH0</accession>
<comment type="caution">
    <text evidence="2">The sequence shown here is derived from an EMBL/GenBank/DDBJ whole genome shotgun (WGS) entry which is preliminary data.</text>
</comment>
<evidence type="ECO:0000256" key="1">
    <source>
        <dbReference type="SAM" id="MobiDB-lite"/>
    </source>
</evidence>
<name>A0A8J4CHH0_9CHLO</name>
<reference evidence="2" key="1">
    <citation type="journal article" date="2021" name="Proc. Natl. Acad. Sci. U.S.A.">
        <title>Three genomes in the algal genus Volvox reveal the fate of a haploid sex-determining region after a transition to homothallism.</title>
        <authorList>
            <person name="Yamamoto K."/>
            <person name="Hamaji T."/>
            <person name="Kawai-Toyooka H."/>
            <person name="Matsuzaki R."/>
            <person name="Takahashi F."/>
            <person name="Nishimura Y."/>
            <person name="Kawachi M."/>
            <person name="Noguchi H."/>
            <person name="Minakuchi Y."/>
            <person name="Umen J.G."/>
            <person name="Toyoda A."/>
            <person name="Nozaki H."/>
        </authorList>
    </citation>
    <scope>NUCLEOTIDE SEQUENCE</scope>
    <source>
        <strain evidence="2">NIES-3786</strain>
    </source>
</reference>
<dbReference type="Proteomes" id="UP000747110">
    <property type="component" value="Unassembled WGS sequence"/>
</dbReference>
<evidence type="ECO:0000313" key="2">
    <source>
        <dbReference type="EMBL" id="GIL80280.1"/>
    </source>
</evidence>
<dbReference type="EMBL" id="BNCP01000017">
    <property type="protein sequence ID" value="GIL80280.1"/>
    <property type="molecule type" value="Genomic_DNA"/>
</dbReference>